<dbReference type="Proteomes" id="UP000278907">
    <property type="component" value="Unassembled WGS sequence"/>
</dbReference>
<dbReference type="EMBL" id="RAWI01001325">
    <property type="protein sequence ID" value="RKH76587.1"/>
    <property type="molecule type" value="Genomic_DNA"/>
</dbReference>
<evidence type="ECO:0000313" key="3">
    <source>
        <dbReference type="Proteomes" id="UP000278907"/>
    </source>
</evidence>
<sequence length="60" mass="6972">GGRLLKPDELGKLLAELKDEPTAAEPLTKLTSAWDRIWIFWLTGLLFAADWYLRRRWGLC</sequence>
<keyword evidence="1" id="KW-0472">Membrane</keyword>
<feature type="non-terminal residue" evidence="2">
    <location>
        <position position="1"/>
    </location>
</feature>
<evidence type="ECO:0000256" key="1">
    <source>
        <dbReference type="SAM" id="Phobius"/>
    </source>
</evidence>
<keyword evidence="1" id="KW-1133">Transmembrane helix</keyword>
<organism evidence="2 3">
    <name type="scientific">Corallococcus praedator</name>
    <dbReference type="NCBI Taxonomy" id="2316724"/>
    <lineage>
        <taxon>Bacteria</taxon>
        <taxon>Pseudomonadati</taxon>
        <taxon>Myxococcota</taxon>
        <taxon>Myxococcia</taxon>
        <taxon>Myxococcales</taxon>
        <taxon>Cystobacterineae</taxon>
        <taxon>Myxococcaceae</taxon>
        <taxon>Corallococcus</taxon>
    </lineage>
</organism>
<feature type="transmembrane region" description="Helical" evidence="1">
    <location>
        <begin position="37"/>
        <end position="53"/>
    </location>
</feature>
<protein>
    <recommendedName>
        <fullName evidence="4">BatB protein</fullName>
    </recommendedName>
</protein>
<dbReference type="RefSeq" id="WP_158626266.1">
    <property type="nucleotide sequence ID" value="NZ_RAWI01001325.1"/>
</dbReference>
<keyword evidence="3" id="KW-1185">Reference proteome</keyword>
<accession>A0ABX9Q1P7</accession>
<evidence type="ECO:0008006" key="4">
    <source>
        <dbReference type="Google" id="ProtNLM"/>
    </source>
</evidence>
<proteinExistence type="predicted"/>
<reference evidence="2 3" key="1">
    <citation type="submission" date="2018-09" db="EMBL/GenBank/DDBJ databases">
        <authorList>
            <person name="Livingstone P.G."/>
            <person name="Whitworth D.E."/>
        </authorList>
    </citation>
    <scope>NUCLEOTIDE SEQUENCE [LARGE SCALE GENOMIC DNA]</scope>
    <source>
        <strain evidence="2 3">CA031B</strain>
    </source>
</reference>
<name>A0ABX9Q1P7_9BACT</name>
<comment type="caution">
    <text evidence="2">The sequence shown here is derived from an EMBL/GenBank/DDBJ whole genome shotgun (WGS) entry which is preliminary data.</text>
</comment>
<evidence type="ECO:0000313" key="2">
    <source>
        <dbReference type="EMBL" id="RKH76587.1"/>
    </source>
</evidence>
<keyword evidence="1" id="KW-0812">Transmembrane</keyword>
<gene>
    <name evidence="2" type="ORF">D7Y13_44330</name>
</gene>